<evidence type="ECO:0000256" key="3">
    <source>
        <dbReference type="ARBA" id="ARBA00022777"/>
    </source>
</evidence>
<dbReference type="Gene3D" id="3.30.590.10">
    <property type="entry name" value="Glutamine synthetase/guanido kinase, catalytic domain"/>
    <property type="match status" value="1"/>
</dbReference>
<feature type="binding site" evidence="6 7">
    <location>
        <position position="123"/>
    </location>
    <ligand>
        <name>ATP</name>
        <dbReference type="ChEBI" id="CHEBI:30616"/>
    </ligand>
</feature>
<evidence type="ECO:0000313" key="10">
    <source>
        <dbReference type="EMBL" id="MEC1178082.1"/>
    </source>
</evidence>
<accession>A0AAW9NK34</accession>
<keyword evidence="11" id="KW-1185">Reference proteome</keyword>
<gene>
    <name evidence="6" type="primary">mcsB</name>
    <name evidence="10" type="ORF">P9B03_06265</name>
</gene>
<reference evidence="10 11" key="1">
    <citation type="submission" date="2023-03" db="EMBL/GenBank/DDBJ databases">
        <title>Bacillus Genome Sequencing.</title>
        <authorList>
            <person name="Dunlap C."/>
        </authorList>
    </citation>
    <scope>NUCLEOTIDE SEQUENCE [LARGE SCALE GENOMIC DNA]</scope>
    <source>
        <strain evidence="10 11">B-59205</strain>
    </source>
</reference>
<keyword evidence="2 6" id="KW-0547">Nucleotide-binding</keyword>
<keyword evidence="1 6" id="KW-0808">Transferase</keyword>
<organism evidence="10 11">
    <name type="scientific">Metasolibacillus meyeri</name>
    <dbReference type="NCBI Taxonomy" id="1071052"/>
    <lineage>
        <taxon>Bacteria</taxon>
        <taxon>Bacillati</taxon>
        <taxon>Bacillota</taxon>
        <taxon>Bacilli</taxon>
        <taxon>Bacillales</taxon>
        <taxon>Caryophanaceae</taxon>
        <taxon>Metasolibacillus</taxon>
    </lineage>
</organism>
<dbReference type="InterPro" id="IPR000749">
    <property type="entry name" value="ATP-guanido_PTrfase"/>
</dbReference>
<name>A0AAW9NK34_9BACL</name>
<feature type="binding site" evidence="6 7">
    <location>
        <begin position="205"/>
        <end position="210"/>
    </location>
    <ligand>
        <name>ATP</name>
        <dbReference type="ChEBI" id="CHEBI:30616"/>
    </ligand>
</feature>
<feature type="binding site" evidence="6 7">
    <location>
        <position position="89"/>
    </location>
    <ligand>
        <name>ATP</name>
        <dbReference type="ChEBI" id="CHEBI:30616"/>
    </ligand>
</feature>
<dbReference type="RefSeq" id="WP_326122618.1">
    <property type="nucleotide sequence ID" value="NZ_JARSFG010000009.1"/>
</dbReference>
<evidence type="ECO:0000256" key="7">
    <source>
        <dbReference type="PROSITE-ProRule" id="PRU00843"/>
    </source>
</evidence>
<evidence type="ECO:0000313" key="11">
    <source>
        <dbReference type="Proteomes" id="UP001344888"/>
    </source>
</evidence>
<feature type="binding site" evidence="7">
    <location>
        <begin position="174"/>
        <end position="178"/>
    </location>
    <ligand>
        <name>ATP</name>
        <dbReference type="ChEBI" id="CHEBI:30616"/>
    </ligand>
</feature>
<dbReference type="PANTHER" id="PTHR11547">
    <property type="entry name" value="ARGININE OR CREATINE KINASE"/>
    <property type="match status" value="1"/>
</dbReference>
<dbReference type="GO" id="GO:0046314">
    <property type="term" value="P:phosphocreatine biosynthetic process"/>
    <property type="evidence" value="ECO:0007669"/>
    <property type="project" value="InterPro"/>
</dbReference>
<dbReference type="Pfam" id="PF00217">
    <property type="entry name" value="ATP-gua_Ptrans"/>
    <property type="match status" value="1"/>
</dbReference>
<dbReference type="GO" id="GO:0005615">
    <property type="term" value="C:extracellular space"/>
    <property type="evidence" value="ECO:0007669"/>
    <property type="project" value="TreeGrafter"/>
</dbReference>
<dbReference type="SUPFAM" id="SSF55931">
    <property type="entry name" value="Glutamine synthetase/guanido kinase"/>
    <property type="match status" value="1"/>
</dbReference>
<dbReference type="InterPro" id="IPR022414">
    <property type="entry name" value="ATP-guanido_PTrfase_cat"/>
</dbReference>
<comment type="activity regulation">
    <text evidence="6">Appears to be allosterically activated by the binding of pArg-containing polypeptides to the pArg-binding pocket localized in the C-terminal domain of McsB.</text>
</comment>
<dbReference type="EC" id="2.7.14.1" evidence="6"/>
<feature type="binding site" evidence="6 7">
    <location>
        <begin position="26"/>
        <end position="30"/>
    </location>
    <ligand>
        <name>ATP</name>
        <dbReference type="ChEBI" id="CHEBI:30616"/>
    </ligand>
</feature>
<dbReference type="FunFam" id="3.30.590.10:FF:000007">
    <property type="entry name" value="Protein-arginine kinase"/>
    <property type="match status" value="1"/>
</dbReference>
<dbReference type="PROSITE" id="PS00112">
    <property type="entry name" value="PHOSPHAGEN_KINASE"/>
    <property type="match status" value="1"/>
</dbReference>
<comment type="caution">
    <text evidence="10">The sequence shown here is derived from an EMBL/GenBank/DDBJ whole genome shotgun (WGS) entry which is preliminary data.</text>
</comment>
<dbReference type="InterPro" id="IPR014746">
    <property type="entry name" value="Gln_synth/guanido_kin_cat_dom"/>
</dbReference>
<feature type="short sequence motif" description="RDXXRA motif of the pArg binding pocket involved in allosteric regulation" evidence="6">
    <location>
        <begin position="335"/>
        <end position="340"/>
    </location>
</feature>
<dbReference type="NCBIfam" id="NF002194">
    <property type="entry name" value="PRK01059.1-4"/>
    <property type="match status" value="1"/>
</dbReference>
<dbReference type="GO" id="GO:0004111">
    <property type="term" value="F:creatine kinase activity"/>
    <property type="evidence" value="ECO:0007669"/>
    <property type="project" value="InterPro"/>
</dbReference>
<dbReference type="GO" id="GO:1990424">
    <property type="term" value="F:protein arginine kinase activity"/>
    <property type="evidence" value="ECO:0007669"/>
    <property type="project" value="UniProtKB-EC"/>
</dbReference>
<dbReference type="EMBL" id="JARSFG010000009">
    <property type="protein sequence ID" value="MEC1178082.1"/>
    <property type="molecule type" value="Genomic_DNA"/>
</dbReference>
<dbReference type="InterPro" id="IPR023660">
    <property type="entry name" value="Arg_Kinase"/>
</dbReference>
<proteinExistence type="inferred from homology"/>
<evidence type="ECO:0000256" key="8">
    <source>
        <dbReference type="RuleBase" id="RU000505"/>
    </source>
</evidence>
<dbReference type="Proteomes" id="UP001344888">
    <property type="component" value="Unassembled WGS sequence"/>
</dbReference>
<comment type="function">
    <text evidence="6">Catalyzes the specific phosphorylation of arginine residues in proteins.</text>
</comment>
<keyword evidence="6" id="KW-0021">Allosteric enzyme</keyword>
<dbReference type="PROSITE" id="PS51510">
    <property type="entry name" value="PHOSPHAGEN_KINASE_C"/>
    <property type="match status" value="1"/>
</dbReference>
<evidence type="ECO:0000256" key="4">
    <source>
        <dbReference type="ARBA" id="ARBA00022840"/>
    </source>
</evidence>
<evidence type="ECO:0000256" key="1">
    <source>
        <dbReference type="ARBA" id="ARBA00022679"/>
    </source>
</evidence>
<comment type="caution">
    <text evidence="6">Lacks conserved residue(s) required for the propagation of feature annotation.</text>
</comment>
<comment type="similarity">
    <text evidence="6 7 8">Belongs to the ATP:guanido phosphotransferase family.</text>
</comment>
<dbReference type="InterPro" id="IPR022415">
    <property type="entry name" value="ATP-guanido_PTrfase_AS"/>
</dbReference>
<evidence type="ECO:0000256" key="5">
    <source>
        <dbReference type="ARBA" id="ARBA00051816"/>
    </source>
</evidence>
<keyword evidence="4 6" id="KW-0067">ATP-binding</keyword>
<evidence type="ECO:0000256" key="6">
    <source>
        <dbReference type="HAMAP-Rule" id="MF_00602"/>
    </source>
</evidence>
<sequence>MNIEHFLKRAPQSMMGSGEDSDIVMTTRIRLARNMANTRFPLSSSQQEANEVLEKLMKAFLTPQEQLNFSYFRMVDLSQLERQLLVEKHLISPYLAKHKEAAAVFLSTDESISVMVNEEDHVRIQVLSPGLQLMETYERASALDDRLGKQVSYAYDEQFGYLTSCPTNVGTGLRASIMMHLPALTMSKQMNVLVQMMTRLGMVVRGIYGEGSENLGNIYQISNQVTLGKSEREILEELQKVVEQIIEKERNARKKLLERAYVTLDDRVNRALGTLRYARVLTSEEAASCLSNVRLGVDLKMIHGILPSSLNECVMLIQPGFVQQYAGTMLDAVDRDIYRAKYVQEKLGKDRLTTGEKGEESYDV</sequence>
<dbReference type="HAMAP" id="MF_00602">
    <property type="entry name" value="Prot_Arg_kinase"/>
    <property type="match status" value="1"/>
</dbReference>
<keyword evidence="3 6" id="KW-0418">Kinase</keyword>
<dbReference type="AlphaFoldDB" id="A0AAW9NK34"/>
<protein>
    <recommendedName>
        <fullName evidence="6">Protein-arginine kinase</fullName>
        <ecNumber evidence="6">2.7.14.1</ecNumber>
    </recommendedName>
</protein>
<dbReference type="PANTHER" id="PTHR11547:SF38">
    <property type="entry name" value="ARGININE KINASE 1-RELATED"/>
    <property type="match status" value="1"/>
</dbReference>
<evidence type="ECO:0000259" key="9">
    <source>
        <dbReference type="PROSITE" id="PS51510"/>
    </source>
</evidence>
<feature type="domain" description="Phosphagen kinase C-terminal" evidence="9">
    <location>
        <begin position="23"/>
        <end position="252"/>
    </location>
</feature>
<dbReference type="CDD" id="cd07930">
    <property type="entry name" value="bacterial_phosphagen_kinase"/>
    <property type="match status" value="1"/>
</dbReference>
<comment type="catalytic activity">
    <reaction evidence="5 6">
        <text>L-arginyl-[protein] + ATP = N(omega)-phospho-L-arginyl-[protein] + ADP + H(+)</text>
        <dbReference type="Rhea" id="RHEA:43384"/>
        <dbReference type="Rhea" id="RHEA-COMP:10532"/>
        <dbReference type="Rhea" id="RHEA-COMP:10533"/>
        <dbReference type="ChEBI" id="CHEBI:15378"/>
        <dbReference type="ChEBI" id="CHEBI:29965"/>
        <dbReference type="ChEBI" id="CHEBI:30616"/>
        <dbReference type="ChEBI" id="CHEBI:83226"/>
        <dbReference type="ChEBI" id="CHEBI:456216"/>
        <dbReference type="EC" id="2.7.14.1"/>
    </reaction>
</comment>
<dbReference type="GO" id="GO:0005524">
    <property type="term" value="F:ATP binding"/>
    <property type="evidence" value="ECO:0007669"/>
    <property type="project" value="UniProtKB-UniRule"/>
</dbReference>
<evidence type="ECO:0000256" key="2">
    <source>
        <dbReference type="ARBA" id="ARBA00022741"/>
    </source>
</evidence>